<gene>
    <name evidence="1" type="ORF">L1987_63561</name>
</gene>
<evidence type="ECO:0000313" key="2">
    <source>
        <dbReference type="Proteomes" id="UP001056120"/>
    </source>
</evidence>
<name>A0ACB9CDY4_9ASTR</name>
<reference evidence="2" key="1">
    <citation type="journal article" date="2022" name="Mol. Ecol. Resour.">
        <title>The genomes of chicory, endive, great burdock and yacon provide insights into Asteraceae palaeo-polyploidization history and plant inulin production.</title>
        <authorList>
            <person name="Fan W."/>
            <person name="Wang S."/>
            <person name="Wang H."/>
            <person name="Wang A."/>
            <person name="Jiang F."/>
            <person name="Liu H."/>
            <person name="Zhao H."/>
            <person name="Xu D."/>
            <person name="Zhang Y."/>
        </authorList>
    </citation>
    <scope>NUCLEOTIDE SEQUENCE [LARGE SCALE GENOMIC DNA]</scope>
    <source>
        <strain evidence="2">cv. Yunnan</strain>
    </source>
</reference>
<proteinExistence type="predicted"/>
<accession>A0ACB9CDY4</accession>
<comment type="caution">
    <text evidence="1">The sequence shown here is derived from an EMBL/GenBank/DDBJ whole genome shotgun (WGS) entry which is preliminary data.</text>
</comment>
<evidence type="ECO:0000313" key="1">
    <source>
        <dbReference type="EMBL" id="KAI3732357.1"/>
    </source>
</evidence>
<keyword evidence="2" id="KW-1185">Reference proteome</keyword>
<reference evidence="1 2" key="2">
    <citation type="journal article" date="2022" name="Mol. Ecol. Resour.">
        <title>The genomes of chicory, endive, great burdock and yacon provide insights into Asteraceae paleo-polyploidization history and plant inulin production.</title>
        <authorList>
            <person name="Fan W."/>
            <person name="Wang S."/>
            <person name="Wang H."/>
            <person name="Wang A."/>
            <person name="Jiang F."/>
            <person name="Liu H."/>
            <person name="Zhao H."/>
            <person name="Xu D."/>
            <person name="Zhang Y."/>
        </authorList>
    </citation>
    <scope>NUCLEOTIDE SEQUENCE [LARGE SCALE GENOMIC DNA]</scope>
    <source>
        <strain evidence="2">cv. Yunnan</strain>
        <tissue evidence="1">Leaves</tissue>
    </source>
</reference>
<organism evidence="1 2">
    <name type="scientific">Smallanthus sonchifolius</name>
    <dbReference type="NCBI Taxonomy" id="185202"/>
    <lineage>
        <taxon>Eukaryota</taxon>
        <taxon>Viridiplantae</taxon>
        <taxon>Streptophyta</taxon>
        <taxon>Embryophyta</taxon>
        <taxon>Tracheophyta</taxon>
        <taxon>Spermatophyta</taxon>
        <taxon>Magnoliopsida</taxon>
        <taxon>eudicotyledons</taxon>
        <taxon>Gunneridae</taxon>
        <taxon>Pentapetalae</taxon>
        <taxon>asterids</taxon>
        <taxon>campanulids</taxon>
        <taxon>Asterales</taxon>
        <taxon>Asteraceae</taxon>
        <taxon>Asteroideae</taxon>
        <taxon>Heliantheae alliance</taxon>
        <taxon>Millerieae</taxon>
        <taxon>Smallanthus</taxon>
    </lineage>
</organism>
<protein>
    <submittedName>
        <fullName evidence="1">Uncharacterized protein</fullName>
    </submittedName>
</protein>
<sequence length="151" mass="17359">MITLKWGRSVWADCVNIWGLFTPKKLQPDALLRSPSTTGDHHHLAVLPSFDIIFIVNSLICNRLIVFFQSNQGLFTEEPWMKTRKWRDLGWRMIMKMENGLVENFIMENAKKNASKPKMMCSMVSLLTPIVTQKVGPARINEGKTSPKNRI</sequence>
<dbReference type="EMBL" id="CM042038">
    <property type="protein sequence ID" value="KAI3732357.1"/>
    <property type="molecule type" value="Genomic_DNA"/>
</dbReference>
<dbReference type="Proteomes" id="UP001056120">
    <property type="component" value="Linkage Group LG21"/>
</dbReference>